<dbReference type="AlphaFoldDB" id="A0A0E9VJA1"/>
<feature type="transmembrane region" description="Helical" evidence="1">
    <location>
        <begin position="9"/>
        <end position="28"/>
    </location>
</feature>
<keyword evidence="1" id="KW-0472">Membrane</keyword>
<reference evidence="2" key="2">
    <citation type="journal article" date="2015" name="Fish Shellfish Immunol.">
        <title>Early steps in the European eel (Anguilla anguilla)-Vibrio vulnificus interaction in the gills: Role of the RtxA13 toxin.</title>
        <authorList>
            <person name="Callol A."/>
            <person name="Pajuelo D."/>
            <person name="Ebbesson L."/>
            <person name="Teles M."/>
            <person name="MacKenzie S."/>
            <person name="Amaro C."/>
        </authorList>
    </citation>
    <scope>NUCLEOTIDE SEQUENCE</scope>
</reference>
<protein>
    <submittedName>
        <fullName evidence="2">Uncharacterized protein</fullName>
    </submittedName>
</protein>
<name>A0A0E9VJA1_ANGAN</name>
<proteinExistence type="predicted"/>
<evidence type="ECO:0000313" key="2">
    <source>
        <dbReference type="EMBL" id="JAH78081.1"/>
    </source>
</evidence>
<accession>A0A0E9VJA1</accession>
<reference evidence="2" key="1">
    <citation type="submission" date="2014-11" db="EMBL/GenBank/DDBJ databases">
        <authorList>
            <person name="Amaro Gonzalez C."/>
        </authorList>
    </citation>
    <scope>NUCLEOTIDE SEQUENCE</scope>
</reference>
<keyword evidence="1" id="KW-1133">Transmembrane helix</keyword>
<organism evidence="2">
    <name type="scientific">Anguilla anguilla</name>
    <name type="common">European freshwater eel</name>
    <name type="synonym">Muraena anguilla</name>
    <dbReference type="NCBI Taxonomy" id="7936"/>
    <lineage>
        <taxon>Eukaryota</taxon>
        <taxon>Metazoa</taxon>
        <taxon>Chordata</taxon>
        <taxon>Craniata</taxon>
        <taxon>Vertebrata</taxon>
        <taxon>Euteleostomi</taxon>
        <taxon>Actinopterygii</taxon>
        <taxon>Neopterygii</taxon>
        <taxon>Teleostei</taxon>
        <taxon>Anguilliformes</taxon>
        <taxon>Anguillidae</taxon>
        <taxon>Anguilla</taxon>
    </lineage>
</organism>
<keyword evidence="1" id="KW-0812">Transmembrane</keyword>
<sequence length="30" mass="3401">MNPNNLKCLILYMLICVAFNILAVALTIDY</sequence>
<evidence type="ECO:0000256" key="1">
    <source>
        <dbReference type="SAM" id="Phobius"/>
    </source>
</evidence>
<dbReference type="EMBL" id="GBXM01030496">
    <property type="protein sequence ID" value="JAH78081.1"/>
    <property type="molecule type" value="Transcribed_RNA"/>
</dbReference>